<reference evidence="2 3" key="1">
    <citation type="journal article" date="2018" name="Sci. Rep.">
        <title>Comparative genomics provides insights into the lifestyle and reveals functional heterogeneity of dark septate endophytic fungi.</title>
        <authorList>
            <person name="Knapp D.G."/>
            <person name="Nemeth J.B."/>
            <person name="Barry K."/>
            <person name="Hainaut M."/>
            <person name="Henrissat B."/>
            <person name="Johnson J."/>
            <person name="Kuo A."/>
            <person name="Lim J.H.P."/>
            <person name="Lipzen A."/>
            <person name="Nolan M."/>
            <person name="Ohm R.A."/>
            <person name="Tamas L."/>
            <person name="Grigoriev I.V."/>
            <person name="Spatafora J.W."/>
            <person name="Nagy L.G."/>
            <person name="Kovacs G.M."/>
        </authorList>
    </citation>
    <scope>NUCLEOTIDE SEQUENCE [LARGE SCALE GENOMIC DNA]</scope>
    <source>
        <strain evidence="2 3">DSE2036</strain>
    </source>
</reference>
<dbReference type="EMBL" id="KZ805480">
    <property type="protein sequence ID" value="PVH95915.1"/>
    <property type="molecule type" value="Genomic_DNA"/>
</dbReference>
<accession>A0A2V1DD36</accession>
<evidence type="ECO:0000256" key="1">
    <source>
        <dbReference type="SAM" id="MobiDB-lite"/>
    </source>
</evidence>
<dbReference type="AlphaFoldDB" id="A0A2V1DD36"/>
<evidence type="ECO:0000313" key="3">
    <source>
        <dbReference type="Proteomes" id="UP000244855"/>
    </source>
</evidence>
<name>A0A2V1DD36_9PLEO</name>
<dbReference type="Proteomes" id="UP000244855">
    <property type="component" value="Unassembled WGS sequence"/>
</dbReference>
<dbReference type="OrthoDB" id="3794120at2759"/>
<feature type="region of interest" description="Disordered" evidence="1">
    <location>
        <begin position="396"/>
        <end position="421"/>
    </location>
</feature>
<sequence>MSPATPPSHGRQRTPTRGSDRPSTIARAGSTTTEAITLSDSEASDEAPHSSLHPIGDLMQTTVTLEYGPKLKGRCILHLAMLINHSNKLTNIFAKADSGHRELIKAKAMRKKVKQLLPPLTPEDQFNDTKARELIETAIKKFPMPRWQEGVKKALTNFVDQLFKDNKNLDDPHIQRRDFPINQVLLRLEQLKPAAVLRVLQRLNEAFTNIKKNENDEAVKDPIKAAKYKRILLPQAEAETIKALTEWVYHQKLNYKDADRLCKIWLLAKYMGLDDLATLSFKEFYNGYCSSIVAVQKNEISLYDLLHRPPIDGDPFSDVVPTVFQFVLRDANAPKELQEFVITALVDSVDNGDMRALELILPGMISRDDLKDTLCREVATRFIQFKQSVVDACIKQEDKSNPGDQPMKEAESDAQSSDAAT</sequence>
<gene>
    <name evidence="2" type="ORF">DM02DRAFT_731539</name>
</gene>
<feature type="non-terminal residue" evidence="2">
    <location>
        <position position="1"/>
    </location>
</feature>
<keyword evidence="3" id="KW-1185">Reference proteome</keyword>
<proteinExistence type="predicted"/>
<organism evidence="2 3">
    <name type="scientific">Periconia macrospinosa</name>
    <dbReference type="NCBI Taxonomy" id="97972"/>
    <lineage>
        <taxon>Eukaryota</taxon>
        <taxon>Fungi</taxon>
        <taxon>Dikarya</taxon>
        <taxon>Ascomycota</taxon>
        <taxon>Pezizomycotina</taxon>
        <taxon>Dothideomycetes</taxon>
        <taxon>Pleosporomycetidae</taxon>
        <taxon>Pleosporales</taxon>
        <taxon>Massarineae</taxon>
        <taxon>Periconiaceae</taxon>
        <taxon>Periconia</taxon>
    </lineage>
</organism>
<feature type="compositionally biased region" description="Basic and acidic residues" evidence="1">
    <location>
        <begin position="396"/>
        <end position="411"/>
    </location>
</feature>
<feature type="compositionally biased region" description="Polar residues" evidence="1">
    <location>
        <begin position="29"/>
        <end position="41"/>
    </location>
</feature>
<evidence type="ECO:0000313" key="2">
    <source>
        <dbReference type="EMBL" id="PVH95915.1"/>
    </source>
</evidence>
<feature type="region of interest" description="Disordered" evidence="1">
    <location>
        <begin position="1"/>
        <end position="55"/>
    </location>
</feature>
<protein>
    <submittedName>
        <fullName evidence="2">Uncharacterized protein</fullName>
    </submittedName>
</protein>